<keyword evidence="2" id="KW-1185">Reference proteome</keyword>
<organism evidence="1 2">
    <name type="scientific">Vermiconidia calcicola</name>
    <dbReference type="NCBI Taxonomy" id="1690605"/>
    <lineage>
        <taxon>Eukaryota</taxon>
        <taxon>Fungi</taxon>
        <taxon>Dikarya</taxon>
        <taxon>Ascomycota</taxon>
        <taxon>Pezizomycotina</taxon>
        <taxon>Dothideomycetes</taxon>
        <taxon>Dothideomycetidae</taxon>
        <taxon>Mycosphaerellales</taxon>
        <taxon>Extremaceae</taxon>
        <taxon>Vermiconidia</taxon>
    </lineage>
</organism>
<protein>
    <submittedName>
        <fullName evidence="1">Uncharacterized protein</fullName>
    </submittedName>
</protein>
<dbReference type="InterPro" id="IPR053181">
    <property type="entry name" value="EcdB-like_regulator"/>
</dbReference>
<name>A0AAV9Q6F1_9PEZI</name>
<dbReference type="EMBL" id="JAXLQG010000012">
    <property type="protein sequence ID" value="KAK5534091.1"/>
    <property type="molecule type" value="Genomic_DNA"/>
</dbReference>
<dbReference type="AlphaFoldDB" id="A0AAV9Q6F1"/>
<dbReference type="PANTHER" id="PTHR47785">
    <property type="entry name" value="ZN(II)2CYS6 TRANSCRIPTION FACTOR (EUROFUNG)-RELATED-RELATED"/>
    <property type="match status" value="1"/>
</dbReference>
<evidence type="ECO:0000313" key="2">
    <source>
        <dbReference type="Proteomes" id="UP001345827"/>
    </source>
</evidence>
<evidence type="ECO:0000313" key="1">
    <source>
        <dbReference type="EMBL" id="KAK5534091.1"/>
    </source>
</evidence>
<comment type="caution">
    <text evidence="1">The sequence shown here is derived from an EMBL/GenBank/DDBJ whole genome shotgun (WGS) entry which is preliminary data.</text>
</comment>
<gene>
    <name evidence="1" type="ORF">LTR25_007071</name>
</gene>
<dbReference type="PANTHER" id="PTHR47785:SF3">
    <property type="entry name" value="ZN(2)-C6 FUNGAL-TYPE DOMAIN-CONTAINING PROTEIN"/>
    <property type="match status" value="1"/>
</dbReference>
<proteinExistence type="predicted"/>
<reference evidence="1 2" key="1">
    <citation type="submission" date="2023-06" db="EMBL/GenBank/DDBJ databases">
        <title>Black Yeasts Isolated from many extreme environments.</title>
        <authorList>
            <person name="Coleine C."/>
            <person name="Stajich J.E."/>
            <person name="Selbmann L."/>
        </authorList>
    </citation>
    <scope>NUCLEOTIDE SEQUENCE [LARGE SCALE GENOMIC DNA]</scope>
    <source>
        <strain evidence="1 2">CCFEE 5887</strain>
    </source>
</reference>
<accession>A0AAV9Q6F1</accession>
<dbReference type="CDD" id="cd12148">
    <property type="entry name" value="fungal_TF_MHR"/>
    <property type="match status" value="1"/>
</dbReference>
<dbReference type="Proteomes" id="UP001345827">
    <property type="component" value="Unassembled WGS sequence"/>
</dbReference>
<sequence>MVIRNKLFMSLVGLDCDLAVHLARLERSSGRKHQHEIGRHFFLQQHKALSLLGDFFEQIHPWYPLLDPEYHAEYTSVMDGSLTPSSKSCLALIVAALGSLSSHDGNERHAMYAELALGMVSNVLIDCCVQAVAALVYIAVYYCCLCRPLEAFEYIAIASLKVQSLLTSELNVQLDIIDTGVWNLDGSTPLPSVRENWTRSSQSPFQVQPNESNRDDADSYFLAEIAMRRISHRCPTAVRVAANGQRVYAPIVASELSYQLEEWFKYLPPALKFHRDNDVELQETRGSVLFLRTQYYSCMTSIYWPSVYQMIETGKWEYDLHIGCQKFFEAYSMFLKTATLCVQHCAVNKWTLLASIFVFTMAAARALKDPAFASFMPPQLSSSMGLAVDSLAANASLSPSLAHLRSVLKDHLQGLLIHSPSHEVQDGIFA</sequence>